<comment type="caution">
    <text evidence="8">The sequence shown here is derived from an EMBL/GenBank/DDBJ whole genome shotgun (WGS) entry which is preliminary data.</text>
</comment>
<dbReference type="PRINTS" id="PR00368">
    <property type="entry name" value="FADPNR"/>
</dbReference>
<evidence type="ECO:0000256" key="6">
    <source>
        <dbReference type="ARBA" id="ARBA00023002"/>
    </source>
</evidence>
<dbReference type="InterPro" id="IPR051820">
    <property type="entry name" value="FAD-binding_MO"/>
</dbReference>
<evidence type="ECO:0000256" key="5">
    <source>
        <dbReference type="ARBA" id="ARBA00022857"/>
    </source>
</evidence>
<proteinExistence type="inferred from homology"/>
<dbReference type="FunFam" id="3.50.50.60:FF:000228">
    <property type="entry name" value="FAD-containing monooxygenase EthA"/>
    <property type="match status" value="1"/>
</dbReference>
<organism evidence="8 9">
    <name type="scientific">Nocardioides silvaticus</name>
    <dbReference type="NCBI Taxonomy" id="2201891"/>
    <lineage>
        <taxon>Bacteria</taxon>
        <taxon>Bacillati</taxon>
        <taxon>Actinomycetota</taxon>
        <taxon>Actinomycetes</taxon>
        <taxon>Propionibacteriales</taxon>
        <taxon>Nocardioidaceae</taxon>
        <taxon>Nocardioides</taxon>
    </lineage>
</organism>
<comment type="cofactor">
    <cofactor evidence="1">
        <name>FAD</name>
        <dbReference type="ChEBI" id="CHEBI:57692"/>
    </cofactor>
</comment>
<accession>A0A316TGY7</accession>
<evidence type="ECO:0000256" key="7">
    <source>
        <dbReference type="ARBA" id="ARBA00023033"/>
    </source>
</evidence>
<evidence type="ECO:0000256" key="1">
    <source>
        <dbReference type="ARBA" id="ARBA00001974"/>
    </source>
</evidence>
<dbReference type="PANTHER" id="PTHR43872:SF1">
    <property type="entry name" value="MONOOXYGENASE, PUTATIVE (AFU_ORTHOLOGUE AFUA_8G02570)-RELATED"/>
    <property type="match status" value="1"/>
</dbReference>
<keyword evidence="7 8" id="KW-0503">Monooxygenase</keyword>
<gene>
    <name evidence="8" type="ORF">DJ010_06915</name>
</gene>
<dbReference type="PANTHER" id="PTHR43872">
    <property type="entry name" value="MONOOXYGENASE, PUTATIVE (AFU_ORTHOLOGUE AFUA_8G02570)-RELATED"/>
    <property type="match status" value="1"/>
</dbReference>
<sequence length="484" mass="54239">MSEATHLEVLIIGAGLSGIDAAVHISQAFPARSYAVLEQRGELGGTWSLFKYPGIRSDSDMYTLGFGFRPWDGKDAIAEGADILRYLRETAREYGVDERIRYHRKATLFEWSSEDKVWTVTVENTETGAVETLTCDFLFSTSGYYSYEAGYTPDWPGLDDYQGRVIHPQHWPEDLDYTGQRIVVIGSGATAVTLIPSMARDAGHITMLQRTPTYIVSQPRIDPVAQTLKRVLPGKLAAKAIHARYAAVTIGFYEFCRRSPRLAKALLKRWAKLHLPDDFDYDTHLTPPYDPWDQRLCVVPGADLFKAIHSHKVDVVTDVIERFTSTGIALRSGQELDADIVVSATGLEVVPMGGAEIVVDGEKVDLGSTFTYKSLMLSDVPNFAFIIGYSNASWTLKADLVCEYVVRLLEHMDQHHLRVVVPRRQAGLEPTPVMDLTSGYLQRAAGRLPVAGDRDPWRLKHNWYFDKRFLRTSELDDGVVEFSA</sequence>
<dbReference type="PRINTS" id="PR00469">
    <property type="entry name" value="PNDRDTASEII"/>
</dbReference>
<comment type="similarity">
    <text evidence="2">Belongs to the FAD-binding monooxygenase family.</text>
</comment>
<dbReference type="EMBL" id="QGDD01000002">
    <property type="protein sequence ID" value="PWN03797.1"/>
    <property type="molecule type" value="Genomic_DNA"/>
</dbReference>
<dbReference type="SUPFAM" id="SSF51905">
    <property type="entry name" value="FAD/NAD(P)-binding domain"/>
    <property type="match status" value="1"/>
</dbReference>
<dbReference type="Proteomes" id="UP000245507">
    <property type="component" value="Unassembled WGS sequence"/>
</dbReference>
<dbReference type="Pfam" id="PF13738">
    <property type="entry name" value="Pyr_redox_3"/>
    <property type="match status" value="1"/>
</dbReference>
<evidence type="ECO:0000256" key="3">
    <source>
        <dbReference type="ARBA" id="ARBA00022630"/>
    </source>
</evidence>
<name>A0A316TGY7_9ACTN</name>
<protein>
    <submittedName>
        <fullName evidence="8">FAD-containing monooxygenase EthA</fullName>
    </submittedName>
</protein>
<keyword evidence="5" id="KW-0521">NADP</keyword>
<keyword evidence="9" id="KW-1185">Reference proteome</keyword>
<dbReference type="GO" id="GO:0004497">
    <property type="term" value="F:monooxygenase activity"/>
    <property type="evidence" value="ECO:0007669"/>
    <property type="project" value="UniProtKB-KW"/>
</dbReference>
<reference evidence="8 9" key="1">
    <citation type="submission" date="2018-05" db="EMBL/GenBank/DDBJ databases">
        <title>Nocardioides silvaticus genome.</title>
        <authorList>
            <person name="Li C."/>
            <person name="Wang G."/>
        </authorList>
    </citation>
    <scope>NUCLEOTIDE SEQUENCE [LARGE SCALE GENOMIC DNA]</scope>
    <source>
        <strain evidence="8 9">CCTCC AB 2018079</strain>
    </source>
</reference>
<keyword evidence="4" id="KW-0274">FAD</keyword>
<keyword evidence="3" id="KW-0285">Flavoprotein</keyword>
<evidence type="ECO:0000313" key="8">
    <source>
        <dbReference type="EMBL" id="PWN03797.1"/>
    </source>
</evidence>
<keyword evidence="6" id="KW-0560">Oxidoreductase</keyword>
<dbReference type="RefSeq" id="WP_109692886.1">
    <property type="nucleotide sequence ID" value="NZ_QGDD01000002.1"/>
</dbReference>
<evidence type="ECO:0000256" key="4">
    <source>
        <dbReference type="ARBA" id="ARBA00022827"/>
    </source>
</evidence>
<evidence type="ECO:0000256" key="2">
    <source>
        <dbReference type="ARBA" id="ARBA00010139"/>
    </source>
</evidence>
<dbReference type="Gene3D" id="3.50.50.60">
    <property type="entry name" value="FAD/NAD(P)-binding domain"/>
    <property type="match status" value="3"/>
</dbReference>
<evidence type="ECO:0000313" key="9">
    <source>
        <dbReference type="Proteomes" id="UP000245507"/>
    </source>
</evidence>
<dbReference type="OrthoDB" id="5168853at2"/>
<dbReference type="AlphaFoldDB" id="A0A316TGY7"/>
<dbReference type="InterPro" id="IPR036188">
    <property type="entry name" value="FAD/NAD-bd_sf"/>
</dbReference>